<dbReference type="Gene3D" id="3.10.100.10">
    <property type="entry name" value="Mannose-Binding Protein A, subunit A"/>
    <property type="match status" value="1"/>
</dbReference>
<reference evidence="5" key="2">
    <citation type="submission" date="2025-08" db="UniProtKB">
        <authorList>
            <consortium name="Ensembl"/>
        </authorList>
    </citation>
    <scope>IDENTIFICATION</scope>
</reference>
<keyword evidence="2" id="KW-1015">Disulfide bond</keyword>
<dbReference type="SMART" id="SM00034">
    <property type="entry name" value="CLECT"/>
    <property type="match status" value="1"/>
</dbReference>
<dbReference type="InterPro" id="IPR016186">
    <property type="entry name" value="C-type_lectin-like/link_sf"/>
</dbReference>
<reference evidence="5" key="3">
    <citation type="submission" date="2025-09" db="UniProtKB">
        <authorList>
            <consortium name="Ensembl"/>
        </authorList>
    </citation>
    <scope>IDENTIFICATION</scope>
</reference>
<protein>
    <recommendedName>
        <fullName evidence="4">C-type lectin domain-containing protein</fullName>
    </recommendedName>
</protein>
<dbReference type="PROSITE" id="PS50041">
    <property type="entry name" value="C_TYPE_LECTIN_2"/>
    <property type="match status" value="1"/>
</dbReference>
<evidence type="ECO:0000256" key="2">
    <source>
        <dbReference type="ARBA" id="ARBA00023157"/>
    </source>
</evidence>
<dbReference type="Ensembl" id="ENSOABT00000081171.1">
    <property type="protein sequence ID" value="ENSOABP00000072434.1"/>
    <property type="gene ID" value="ENSOABG00000032161.1"/>
</dbReference>
<keyword evidence="1" id="KW-0430">Lectin</keyword>
<evidence type="ECO:0000256" key="1">
    <source>
        <dbReference type="ARBA" id="ARBA00022734"/>
    </source>
</evidence>
<dbReference type="InterPro" id="IPR001304">
    <property type="entry name" value="C-type_lectin-like"/>
</dbReference>
<name>A0AAZ1XXT7_OREAU</name>
<evidence type="ECO:0000313" key="6">
    <source>
        <dbReference type="Proteomes" id="UP000472276"/>
    </source>
</evidence>
<dbReference type="Pfam" id="PF00059">
    <property type="entry name" value="Lectin_C"/>
    <property type="match status" value="1"/>
</dbReference>
<dbReference type="InterPro" id="IPR050111">
    <property type="entry name" value="C-type_lectin/snaclec_domain"/>
</dbReference>
<dbReference type="InterPro" id="IPR016187">
    <property type="entry name" value="CTDL_fold"/>
</dbReference>
<keyword evidence="6" id="KW-1185">Reference proteome</keyword>
<dbReference type="AlphaFoldDB" id="A0AAZ1XXT7"/>
<organism evidence="5 6">
    <name type="scientific">Oreochromis aureus</name>
    <name type="common">Israeli tilapia</name>
    <name type="synonym">Chromis aureus</name>
    <dbReference type="NCBI Taxonomy" id="47969"/>
    <lineage>
        <taxon>Eukaryota</taxon>
        <taxon>Metazoa</taxon>
        <taxon>Chordata</taxon>
        <taxon>Craniata</taxon>
        <taxon>Vertebrata</taxon>
        <taxon>Euteleostomi</taxon>
        <taxon>Actinopterygii</taxon>
        <taxon>Neopterygii</taxon>
        <taxon>Teleostei</taxon>
        <taxon>Neoteleostei</taxon>
        <taxon>Acanthomorphata</taxon>
        <taxon>Ovalentaria</taxon>
        <taxon>Cichlomorphae</taxon>
        <taxon>Cichliformes</taxon>
        <taxon>Cichlidae</taxon>
        <taxon>African cichlids</taxon>
        <taxon>Pseudocrenilabrinae</taxon>
        <taxon>Oreochromini</taxon>
        <taxon>Oreochromis</taxon>
    </lineage>
</organism>
<dbReference type="SUPFAM" id="SSF56436">
    <property type="entry name" value="C-type lectin-like"/>
    <property type="match status" value="1"/>
</dbReference>
<accession>A0AAZ1XXT7</accession>
<feature type="coiled-coil region" evidence="3">
    <location>
        <begin position="13"/>
        <end position="54"/>
    </location>
</feature>
<dbReference type="PROSITE" id="PS00615">
    <property type="entry name" value="C_TYPE_LECTIN_1"/>
    <property type="match status" value="1"/>
</dbReference>
<gene>
    <name evidence="5" type="primary">LOC116334069</name>
</gene>
<dbReference type="InterPro" id="IPR033989">
    <property type="entry name" value="CD209-like_CTLD"/>
</dbReference>
<reference evidence="6" key="1">
    <citation type="submission" date="2020-03" db="EMBL/GenBank/DDBJ databases">
        <title>Evolution of repeat sequences and sex chromosomes of tilapia species revealed by chromosome-level genomes.</title>
        <authorList>
            <person name="Xu L."/>
            <person name="Tao W."/>
            <person name="Wang D."/>
            <person name="Zhou Q."/>
        </authorList>
    </citation>
    <scope>NUCLEOTIDE SEQUENCE [LARGE SCALE GENOMIC DNA]</scope>
    <source>
        <strain evidence="6">Israel</strain>
    </source>
</reference>
<dbReference type="InterPro" id="IPR018378">
    <property type="entry name" value="C-type_lectin_CS"/>
</dbReference>
<evidence type="ECO:0000313" key="5">
    <source>
        <dbReference type="Ensembl" id="ENSOABP00000072434.1"/>
    </source>
</evidence>
<sequence>GLLTLVFLCKSELDQEQTSYKELEDKLNQLKDSYNDLAKVREQLQQKLEITRTNKLPKDKCPLWVSFGPSCYYISSEVKTWEESRKDCQRRNSDLVIINSDEEQKFIMSLGKRVWLGLTDQDEENVWTWVDGTTLAKSYWYHPQPDNGGDEHIEEDCAELLNYNNDLLLTWNDKSCLKTNHWICETVS</sequence>
<dbReference type="GO" id="GO:0030246">
    <property type="term" value="F:carbohydrate binding"/>
    <property type="evidence" value="ECO:0007669"/>
    <property type="project" value="UniProtKB-KW"/>
</dbReference>
<feature type="domain" description="C-type lectin" evidence="4">
    <location>
        <begin position="67"/>
        <end position="185"/>
    </location>
</feature>
<dbReference type="PANTHER" id="PTHR22803">
    <property type="entry name" value="MANNOSE, PHOSPHOLIPASE, LECTIN RECEPTOR RELATED"/>
    <property type="match status" value="1"/>
</dbReference>
<evidence type="ECO:0000259" key="4">
    <source>
        <dbReference type="PROSITE" id="PS50041"/>
    </source>
</evidence>
<evidence type="ECO:0000256" key="3">
    <source>
        <dbReference type="SAM" id="Coils"/>
    </source>
</evidence>
<dbReference type="Proteomes" id="UP000472276">
    <property type="component" value="Unassembled WGS sequence"/>
</dbReference>
<proteinExistence type="predicted"/>
<keyword evidence="3" id="KW-0175">Coiled coil</keyword>
<dbReference type="CDD" id="cd03590">
    <property type="entry name" value="CLECT_DC-SIGN_like"/>
    <property type="match status" value="1"/>
</dbReference>